<name>R0L9I7_ANAPL</name>
<dbReference type="EMBL" id="KB743832">
    <property type="protein sequence ID" value="EOA96902.1"/>
    <property type="molecule type" value="Genomic_DNA"/>
</dbReference>
<reference evidence="3" key="1">
    <citation type="journal article" date="2013" name="Nat. Genet.">
        <title>The duck genome and transcriptome provide insight into an avian influenza virus reservoir species.</title>
        <authorList>
            <person name="Huang Y."/>
            <person name="Li Y."/>
            <person name="Burt D.W."/>
            <person name="Chen H."/>
            <person name="Zhang Y."/>
            <person name="Qian W."/>
            <person name="Kim H."/>
            <person name="Gan S."/>
            <person name="Zhao Y."/>
            <person name="Li J."/>
            <person name="Yi K."/>
            <person name="Feng H."/>
            <person name="Zhu P."/>
            <person name="Li B."/>
            <person name="Liu Q."/>
            <person name="Fairley S."/>
            <person name="Magor K.E."/>
            <person name="Du Z."/>
            <person name="Hu X."/>
            <person name="Goodman L."/>
            <person name="Tafer H."/>
            <person name="Vignal A."/>
            <person name="Lee T."/>
            <person name="Kim K.W."/>
            <person name="Sheng Z."/>
            <person name="An Y."/>
            <person name="Searle S."/>
            <person name="Herrero J."/>
            <person name="Groenen M.A."/>
            <person name="Crooijmans R.P."/>
            <person name="Faraut T."/>
            <person name="Cai Q."/>
            <person name="Webster R.G."/>
            <person name="Aldridge J.R."/>
            <person name="Warren W.C."/>
            <person name="Bartschat S."/>
            <person name="Kehr S."/>
            <person name="Marz M."/>
            <person name="Stadler P.F."/>
            <person name="Smith J."/>
            <person name="Kraus R.H."/>
            <person name="Zhao Y."/>
            <person name="Ren L."/>
            <person name="Fei J."/>
            <person name="Morisson M."/>
            <person name="Kaiser P."/>
            <person name="Griffin D.K."/>
            <person name="Rao M."/>
            <person name="Pitel F."/>
            <person name="Wang J."/>
            <person name="Li N."/>
        </authorList>
    </citation>
    <scope>NUCLEOTIDE SEQUENCE [LARGE SCALE GENOMIC DNA]</scope>
</reference>
<accession>R0L9I7</accession>
<proteinExistence type="predicted"/>
<dbReference type="AlphaFoldDB" id="R0L9I7"/>
<evidence type="ECO:0000313" key="2">
    <source>
        <dbReference type="EMBL" id="EOA96902.1"/>
    </source>
</evidence>
<feature type="compositionally biased region" description="Low complexity" evidence="1">
    <location>
        <begin position="966"/>
        <end position="981"/>
    </location>
</feature>
<dbReference type="Proteomes" id="UP000296049">
    <property type="component" value="Unassembled WGS sequence"/>
</dbReference>
<evidence type="ECO:0000313" key="3">
    <source>
        <dbReference type="Proteomes" id="UP000296049"/>
    </source>
</evidence>
<feature type="region of interest" description="Disordered" evidence="1">
    <location>
        <begin position="426"/>
        <end position="457"/>
    </location>
</feature>
<sequence length="1071" mass="115838">MIIPALPKAVAEGKDITLADHISSIDIKQLRDDPDQQHPEFSMKPINSYKNQQQHRVLLQFRRLGELAVGTPPSSTPFRDVEVHIYMHLCRALLRSPMTASPSCSVLLATPFCSACIDTLCRLLTMLLSQETSCPLTPPWNKSNCVTEIRVPYNIAVPYPSHPVSPHLRTDPASSLHTPPGARTTLAGCCPASSTEGFIGAAKKRLTQHGQGLRAPRGWTETGTEHGVTSTQPGETAGRRTSALCGQTPRADETFFNVNIWLSRQAWVSKYSGITKGQDRRLVLNIEVCDSSRQRGATGLTIGKGRGFEGRSRDRLAAAKRKKQLQLGQVLSPASVFSASSPAARLGPRSSLLPGLLTSSQMPLGLEVSALHLPPAYDPVPVLDYPRSPASWRAARWQPYTQAGTWLGRERQPPSQMYVHGCTRTLGSQPEGPAKGSMETNEVSQGRQECPGTQHRGWEKESRLLHSAVKTRQPQKRCRCRTDDVLLVAPALAHPGGGNGCSGRRHAAVEPDPLFQLCWYAAWRRVSPLDEMLFPVAGSCIRSSPLRTAEPPASAWWAVFVLFSWASPRDFPTVLRADPPTGEPHRDQVLVLITGRAKIVHNGHPLHVCWLSPVGRIAPGVGAGEVQTWPIVCMEPGSCYKDLLKESGNSTEEQLILRMKAFLPPLTAAWGSQPLPASPCQPPPLINDTEVTAGIYTTADCCTKTRTSKKRPLEIMRARLRLPPPAQPAKQLRMVFVQRCRSAVLGIYQPPFQPAPCLSSARTFMVIAETTGAAAVLNHGREMALLALPRRVQTRQDPWHLLGLESQPCTHSTGMAPAAWAARSWFTPLTRPTAGAGIRPAAGVNRPMEIREKKHLSVISYNMGDVASCQFSEDANNPLTSYAKYRRVPALARATKEAVTMETGAKASGRREKAAMKARERAVTGDVQGLKFPAMQISTDAAKISAASPPSWVPRRGNGNVPVPIPAVTTSTSRAAPSPSRSRGRCTVTSSSVPRPSLARQGQSLASQVAVPQPKGRKKAAPACGEAVPQAQSQQAGRASFGSAGLPKLGLAEVFAERVRAASARACQGPS</sequence>
<protein>
    <submittedName>
        <fullName evidence="2">Uncharacterized protein</fullName>
    </submittedName>
</protein>
<evidence type="ECO:0000256" key="1">
    <source>
        <dbReference type="SAM" id="MobiDB-lite"/>
    </source>
</evidence>
<feature type="region of interest" description="Disordered" evidence="1">
    <location>
        <begin position="209"/>
        <end position="244"/>
    </location>
</feature>
<feature type="compositionally biased region" description="Polar residues" evidence="1">
    <location>
        <begin position="987"/>
        <end position="1007"/>
    </location>
</feature>
<gene>
    <name evidence="2" type="ORF">Anapl_14198</name>
</gene>
<keyword evidence="3" id="KW-1185">Reference proteome</keyword>
<feature type="compositionally biased region" description="Polar residues" evidence="1">
    <location>
        <begin position="438"/>
        <end position="447"/>
    </location>
</feature>
<organism evidence="2 3">
    <name type="scientific">Anas platyrhynchos</name>
    <name type="common">Mallard</name>
    <name type="synonym">Anas boschas</name>
    <dbReference type="NCBI Taxonomy" id="8839"/>
    <lineage>
        <taxon>Eukaryota</taxon>
        <taxon>Metazoa</taxon>
        <taxon>Chordata</taxon>
        <taxon>Craniata</taxon>
        <taxon>Vertebrata</taxon>
        <taxon>Euteleostomi</taxon>
        <taxon>Archelosauria</taxon>
        <taxon>Archosauria</taxon>
        <taxon>Dinosauria</taxon>
        <taxon>Saurischia</taxon>
        <taxon>Theropoda</taxon>
        <taxon>Coelurosauria</taxon>
        <taxon>Aves</taxon>
        <taxon>Neognathae</taxon>
        <taxon>Galloanserae</taxon>
        <taxon>Anseriformes</taxon>
        <taxon>Anatidae</taxon>
        <taxon>Anatinae</taxon>
        <taxon>Anas</taxon>
    </lineage>
</organism>
<feature type="region of interest" description="Disordered" evidence="1">
    <location>
        <begin position="947"/>
        <end position="1043"/>
    </location>
</feature>